<feature type="domain" description="CBS" evidence="21">
    <location>
        <begin position="157"/>
        <end position="217"/>
    </location>
</feature>
<evidence type="ECO:0000256" key="10">
    <source>
        <dbReference type="ARBA" id="ARBA00023027"/>
    </source>
</evidence>
<evidence type="ECO:0000256" key="18">
    <source>
        <dbReference type="PROSITE-ProRule" id="PRU00703"/>
    </source>
</evidence>
<dbReference type="CDD" id="cd00381">
    <property type="entry name" value="IMPDH"/>
    <property type="match status" value="1"/>
</dbReference>
<dbReference type="KEGG" id="vpn:A21D_01462"/>
<evidence type="ECO:0000256" key="9">
    <source>
        <dbReference type="ARBA" id="ARBA00023002"/>
    </source>
</evidence>
<evidence type="ECO:0000313" key="25">
    <source>
        <dbReference type="Proteomes" id="UP001356080"/>
    </source>
</evidence>
<feature type="binding site" evidence="13 15">
    <location>
        <begin position="388"/>
        <end position="392"/>
    </location>
    <ligand>
        <name>IMP</name>
        <dbReference type="ChEBI" id="CHEBI:58053"/>
    </ligand>
</feature>
<keyword evidence="8 13" id="KW-0630">Potassium</keyword>
<feature type="binding site" description="in other chain" evidence="13 17">
    <location>
        <position position="308"/>
    </location>
    <ligand>
        <name>K(+)</name>
        <dbReference type="ChEBI" id="CHEBI:29103"/>
        <note>ligand shared between two tetrameric partners</note>
    </ligand>
</feature>
<sequence length="489" mass="52381">MREDKFVKEGLTFDDVLLVPAKSEVLPKDVDVSTTLTDKITLNTPLMSAGMDTVTEASLAIAMARQGGIGIIHKNMSIEEQAEQVDRVKRSESGVITNPFFLTPEHQVYDAEHLMGKFRISGVPIVNNVEEQKLVGILTNRDLRFIQDYSIAISDVMTKEQLVTAPVGTTLEEAEKILQQYKIEKLPLVDDKQTLKGLITIKDIEKVIEFPKAAKDTQGRLLVGAAVGVTGDAMKRIEKLVEAGVDVIVIDTAHGHSNGVIDQVKAVRKIYPDLDIVAGNVATAEATKALIEAGASIVKVGIGPGSICTTRVVAGVGVPQITAVYDCAKAAAPYGVPVIADGGIKFSGDIVKALAAGAHAVMLGSMFAGVTESPGETEIYQGRQYKVYRGMGSVGAMKAGSKDRYFQEESETKKLVPEGIEGRVAYKGPLADTIHQLVGGLRAGMGYCGTASIEALRQDGKFIRITNAGLRESHPHDVQITKEAPNYIV</sequence>
<comment type="pathway">
    <text evidence="13 20">Purine metabolism; XMP biosynthesis via de novo pathway; XMP from IMP: step 1/1.</text>
</comment>
<feature type="domain" description="CBS" evidence="21">
    <location>
        <begin position="95"/>
        <end position="153"/>
    </location>
</feature>
<evidence type="ECO:0000256" key="1">
    <source>
        <dbReference type="ARBA" id="ARBA00001958"/>
    </source>
</evidence>
<evidence type="ECO:0000256" key="4">
    <source>
        <dbReference type="ARBA" id="ARBA00022723"/>
    </source>
</evidence>
<dbReference type="GO" id="GO:0006177">
    <property type="term" value="P:GMP biosynthetic process"/>
    <property type="evidence" value="ECO:0007669"/>
    <property type="project" value="UniProtKB-UniRule"/>
</dbReference>
<evidence type="ECO:0000259" key="21">
    <source>
        <dbReference type="PROSITE" id="PS51371"/>
    </source>
</evidence>
<dbReference type="EC" id="1.1.1.205" evidence="13 20"/>
<comment type="cofactor">
    <cofactor evidence="1 13">
        <name>K(+)</name>
        <dbReference type="ChEBI" id="CHEBI:29103"/>
    </cofactor>
</comment>
<comment type="subunit">
    <text evidence="3 13">Homotetramer.</text>
</comment>
<feature type="binding site" evidence="13">
    <location>
        <position position="472"/>
    </location>
    <ligand>
        <name>K(+)</name>
        <dbReference type="ChEBI" id="CHEBI:29103"/>
        <note>ligand shared between two tetrameric partners</note>
    </ligand>
</feature>
<feature type="active site" description="Thioimidate intermediate" evidence="13 14">
    <location>
        <position position="308"/>
    </location>
</feature>
<dbReference type="FunFam" id="3.20.20.70:FF:000003">
    <property type="entry name" value="GMP reductase"/>
    <property type="match status" value="1"/>
</dbReference>
<dbReference type="Proteomes" id="UP001356080">
    <property type="component" value="Unassembled WGS sequence"/>
</dbReference>
<dbReference type="SMART" id="SM01240">
    <property type="entry name" value="IMPDH"/>
    <property type="match status" value="1"/>
</dbReference>
<dbReference type="Proteomes" id="UP000234237">
    <property type="component" value="Chromosome"/>
</dbReference>
<dbReference type="Pfam" id="PF00571">
    <property type="entry name" value="CBS"/>
    <property type="match status" value="2"/>
</dbReference>
<dbReference type="PROSITE" id="PS00487">
    <property type="entry name" value="IMP_DH_GMP_RED"/>
    <property type="match status" value="1"/>
</dbReference>
<dbReference type="AlphaFoldDB" id="A0A2K9J0I6"/>
<keyword evidence="5" id="KW-0677">Repeat</keyword>
<dbReference type="NCBIfam" id="TIGR01302">
    <property type="entry name" value="IMP_dehydrog"/>
    <property type="match status" value="1"/>
</dbReference>
<dbReference type="PANTHER" id="PTHR11911:SF111">
    <property type="entry name" value="INOSINE-5'-MONOPHOSPHATE DEHYDROGENASE"/>
    <property type="match status" value="1"/>
</dbReference>
<keyword evidence="9 13" id="KW-0560">Oxidoreductase</keyword>
<evidence type="ECO:0000256" key="15">
    <source>
        <dbReference type="PIRSR" id="PIRSR000130-2"/>
    </source>
</evidence>
<dbReference type="CDD" id="cd04601">
    <property type="entry name" value="CBS_pair_IMPDH"/>
    <property type="match status" value="1"/>
</dbReference>
<feature type="binding site" evidence="13">
    <location>
        <position position="474"/>
    </location>
    <ligand>
        <name>K(+)</name>
        <dbReference type="ChEBI" id="CHEBI:29103"/>
        <note>ligand shared between two tetrameric partners</note>
    </ligand>
</feature>
<dbReference type="InterPro" id="IPR015875">
    <property type="entry name" value="IMP_DH/GMP_Rdtase_CS"/>
</dbReference>
<organism evidence="22 24">
    <name type="scientific">Virgibacillus dokdonensis</name>
    <dbReference type="NCBI Taxonomy" id="302167"/>
    <lineage>
        <taxon>Bacteria</taxon>
        <taxon>Bacillati</taxon>
        <taxon>Bacillota</taxon>
        <taxon>Bacilli</taxon>
        <taxon>Bacillales</taxon>
        <taxon>Bacillaceae</taxon>
        <taxon>Virgibacillus</taxon>
    </lineage>
</organism>
<protein>
    <recommendedName>
        <fullName evidence="13 20">Inosine-5'-monophosphate dehydrogenase</fullName>
        <shortName evidence="13">IMP dehydrogenase</shortName>
        <shortName evidence="13">IMPD</shortName>
        <shortName evidence="13">IMPDH</shortName>
        <ecNumber evidence="13 20">1.1.1.205</ecNumber>
    </recommendedName>
</protein>
<proteinExistence type="inferred from homology"/>
<feature type="binding site" evidence="13">
    <location>
        <position position="251"/>
    </location>
    <ligand>
        <name>NAD(+)</name>
        <dbReference type="ChEBI" id="CHEBI:57540"/>
    </ligand>
</feature>
<evidence type="ECO:0000256" key="12">
    <source>
        <dbReference type="ARBA" id="ARBA00048028"/>
    </source>
</evidence>
<dbReference type="PROSITE" id="PS51371">
    <property type="entry name" value="CBS"/>
    <property type="match status" value="2"/>
</dbReference>
<dbReference type="InterPro" id="IPR001093">
    <property type="entry name" value="IMP_DH_GMPRt"/>
</dbReference>
<feature type="binding site" evidence="13">
    <location>
        <position position="473"/>
    </location>
    <ligand>
        <name>K(+)</name>
        <dbReference type="ChEBI" id="CHEBI:29103"/>
        <note>ligand shared between two tetrameric partners</note>
    </ligand>
</feature>
<evidence type="ECO:0000313" key="22">
    <source>
        <dbReference type="EMBL" id="AUJ24543.1"/>
    </source>
</evidence>
<evidence type="ECO:0000313" key="24">
    <source>
        <dbReference type="Proteomes" id="UP000234237"/>
    </source>
</evidence>
<feature type="binding site" evidence="13 15">
    <location>
        <position position="418"/>
    </location>
    <ligand>
        <name>IMP</name>
        <dbReference type="ChEBI" id="CHEBI:58053"/>
    </ligand>
</feature>
<evidence type="ECO:0000256" key="2">
    <source>
        <dbReference type="ARBA" id="ARBA00005502"/>
    </source>
</evidence>
<dbReference type="SMART" id="SM00116">
    <property type="entry name" value="CBS"/>
    <property type="match status" value="2"/>
</dbReference>
<dbReference type="SUPFAM" id="SSF54631">
    <property type="entry name" value="CBS-domain pair"/>
    <property type="match status" value="1"/>
</dbReference>
<evidence type="ECO:0000256" key="3">
    <source>
        <dbReference type="ARBA" id="ARBA00011881"/>
    </source>
</evidence>
<dbReference type="UniPathway" id="UPA00601">
    <property type="reaction ID" value="UER00295"/>
</dbReference>
<dbReference type="GO" id="GO:0003938">
    <property type="term" value="F:IMP dehydrogenase activity"/>
    <property type="evidence" value="ECO:0007669"/>
    <property type="project" value="UniProtKB-UniRule"/>
</dbReference>
<feature type="active site" description="Proton acceptor" evidence="13 14">
    <location>
        <position position="404"/>
    </location>
</feature>
<evidence type="ECO:0000256" key="6">
    <source>
        <dbReference type="ARBA" id="ARBA00022749"/>
    </source>
</evidence>
<feature type="binding site" description="in other chain" evidence="13 17">
    <location>
        <position position="303"/>
    </location>
    <ligand>
        <name>K(+)</name>
        <dbReference type="ChEBI" id="CHEBI:29103"/>
        <note>ligand shared between two tetrameric partners</note>
    </ligand>
</feature>
<feature type="binding site" evidence="13 15">
    <location>
        <position position="306"/>
    </location>
    <ligand>
        <name>IMP</name>
        <dbReference type="ChEBI" id="CHEBI:58053"/>
    </ligand>
</feature>
<keyword evidence="4 13" id="KW-0479">Metal-binding</keyword>
<reference evidence="24" key="2">
    <citation type="submission" date="2016-11" db="EMBL/GenBank/DDBJ databases">
        <title>Complete genome sequence of Virgibacillus pantothenticus 21D, a halophilic bacterium isolated from the deep hypersaline anoxic basin Discovery in the Mediterranean Sea.</title>
        <authorList>
            <person name="Zeaiter Z."/>
            <person name="Booth J.M."/>
            <person name="Prosdocimi E.M."/>
            <person name="Mapelli F."/>
            <person name="Fusi M."/>
            <person name="Daffonchio D."/>
            <person name="Borin S."/>
            <person name="Crotti E."/>
        </authorList>
    </citation>
    <scope>NUCLEOTIDE SEQUENCE [LARGE SCALE GENOMIC DNA]</scope>
    <source>
        <strain evidence="24">21D</strain>
    </source>
</reference>
<evidence type="ECO:0000256" key="8">
    <source>
        <dbReference type="ARBA" id="ARBA00022958"/>
    </source>
</evidence>
<keyword evidence="11 18" id="KW-0129">CBS domain</keyword>
<feature type="binding site" evidence="13 15">
    <location>
        <begin position="364"/>
        <end position="365"/>
    </location>
    <ligand>
        <name>IMP</name>
        <dbReference type="ChEBI" id="CHEBI:58053"/>
    </ligand>
</feature>
<dbReference type="PANTHER" id="PTHR11911">
    <property type="entry name" value="INOSINE-5-MONOPHOSPHATE DEHYDROGENASE RELATED"/>
    <property type="match status" value="1"/>
</dbReference>
<dbReference type="GO" id="GO:0046872">
    <property type="term" value="F:metal ion binding"/>
    <property type="evidence" value="ECO:0007669"/>
    <property type="project" value="UniProtKB-UniRule"/>
</dbReference>
<evidence type="ECO:0000256" key="7">
    <source>
        <dbReference type="ARBA" id="ARBA00022755"/>
    </source>
</evidence>
<dbReference type="InterPro" id="IPR005990">
    <property type="entry name" value="IMP_DH"/>
</dbReference>
<dbReference type="EMBL" id="CP018622">
    <property type="protein sequence ID" value="AUJ24543.1"/>
    <property type="molecule type" value="Genomic_DNA"/>
</dbReference>
<dbReference type="Gene3D" id="3.20.20.70">
    <property type="entry name" value="Aldolase class I"/>
    <property type="match status" value="1"/>
</dbReference>
<dbReference type="GO" id="GO:0006183">
    <property type="term" value="P:GTP biosynthetic process"/>
    <property type="evidence" value="ECO:0007669"/>
    <property type="project" value="TreeGrafter"/>
</dbReference>
<dbReference type="InterPro" id="IPR046342">
    <property type="entry name" value="CBS_dom_sf"/>
</dbReference>
<comment type="function">
    <text evidence="13">Catalyzes the conversion of inosine 5'-phosphate (IMP) to xanthosine 5'-phosphate (XMP), the first committed and rate-limiting step in the de novo synthesis of guanine nucleotides, and therefore plays an important role in the regulation of cell growth.</text>
</comment>
<dbReference type="Pfam" id="PF00478">
    <property type="entry name" value="IMPDH"/>
    <property type="match status" value="1"/>
</dbReference>
<evidence type="ECO:0000256" key="5">
    <source>
        <dbReference type="ARBA" id="ARBA00022737"/>
    </source>
</evidence>
<keyword evidence="10 13" id="KW-0520">NAD</keyword>
<keyword evidence="7 13" id="KW-0658">Purine biosynthesis</keyword>
<dbReference type="InterPro" id="IPR000644">
    <property type="entry name" value="CBS_dom"/>
</dbReference>
<evidence type="ECO:0000256" key="13">
    <source>
        <dbReference type="HAMAP-Rule" id="MF_01964"/>
    </source>
</evidence>
<comment type="catalytic activity">
    <reaction evidence="12 13 20">
        <text>IMP + NAD(+) + H2O = XMP + NADH + H(+)</text>
        <dbReference type="Rhea" id="RHEA:11708"/>
        <dbReference type="ChEBI" id="CHEBI:15377"/>
        <dbReference type="ChEBI" id="CHEBI:15378"/>
        <dbReference type="ChEBI" id="CHEBI:57464"/>
        <dbReference type="ChEBI" id="CHEBI:57540"/>
        <dbReference type="ChEBI" id="CHEBI:57945"/>
        <dbReference type="ChEBI" id="CHEBI:58053"/>
        <dbReference type="EC" id="1.1.1.205"/>
    </reaction>
</comment>
<name>A0A2K9J0I6_9BACI</name>
<dbReference type="HAMAP" id="MF_01964">
    <property type="entry name" value="IMPDH"/>
    <property type="match status" value="1"/>
</dbReference>
<accession>A0A2K9J0I6</accession>
<dbReference type="GO" id="GO:0000166">
    <property type="term" value="F:nucleotide binding"/>
    <property type="evidence" value="ECO:0007669"/>
    <property type="project" value="UniProtKB-UniRule"/>
</dbReference>
<comment type="similarity">
    <text evidence="2 13 19">Belongs to the IMPDH/GMPR family.</text>
</comment>
<keyword evidence="25" id="KW-1185">Reference proteome</keyword>
<evidence type="ECO:0000256" key="11">
    <source>
        <dbReference type="ARBA" id="ARBA00023122"/>
    </source>
</evidence>
<feature type="binding site" description="in other chain" evidence="13 17">
    <location>
        <position position="305"/>
    </location>
    <ligand>
        <name>K(+)</name>
        <dbReference type="ChEBI" id="CHEBI:29103"/>
        <note>ligand shared between two tetrameric partners</note>
    </ligand>
</feature>
<evidence type="ECO:0000256" key="14">
    <source>
        <dbReference type="PIRSR" id="PIRSR000130-1"/>
    </source>
</evidence>
<dbReference type="EMBL" id="JAZHPM010000005">
    <property type="protein sequence ID" value="MEF2291239.1"/>
    <property type="molecule type" value="Genomic_DNA"/>
</dbReference>
<evidence type="ECO:0000256" key="17">
    <source>
        <dbReference type="PIRSR" id="PIRSR000130-4"/>
    </source>
</evidence>
<feature type="binding site" evidence="13 15">
    <location>
        <begin position="341"/>
        <end position="343"/>
    </location>
    <ligand>
        <name>IMP</name>
        <dbReference type="ChEBI" id="CHEBI:58053"/>
    </ligand>
</feature>
<dbReference type="InterPro" id="IPR013785">
    <property type="entry name" value="Aldolase_TIM"/>
</dbReference>
<evidence type="ECO:0000313" key="23">
    <source>
        <dbReference type="EMBL" id="MEF2291239.1"/>
    </source>
</evidence>
<dbReference type="SUPFAM" id="SSF51412">
    <property type="entry name" value="Inosine monophosphate dehydrogenase (IMPDH)"/>
    <property type="match status" value="1"/>
</dbReference>
<feature type="binding site" evidence="13 16">
    <location>
        <begin position="301"/>
        <end position="303"/>
    </location>
    <ligand>
        <name>NAD(+)</name>
        <dbReference type="ChEBI" id="CHEBI:57540"/>
    </ligand>
</feature>
<evidence type="ECO:0000256" key="20">
    <source>
        <dbReference type="RuleBase" id="RU003928"/>
    </source>
</evidence>
<keyword evidence="6 13" id="KW-0332">GMP biosynthesis</keyword>
<dbReference type="STRING" id="302167.GCA_900166595_00317"/>
<reference evidence="23 25" key="3">
    <citation type="submission" date="2024-01" db="EMBL/GenBank/DDBJ databases">
        <title>Survival strategy associated with biotechnological potential of Virgibacillus dokdonensis T4.6 isolated from salt-fermented shrimp paste.</title>
        <authorList>
            <person name="Doan T.V."/>
            <person name="Quach N.T."/>
            <person name="Phi Q.-T."/>
        </authorList>
    </citation>
    <scope>NUCLEOTIDE SEQUENCE [LARGE SCALE GENOMIC DNA]</scope>
    <source>
        <strain evidence="23 25">T4.6</strain>
    </source>
</reference>
<evidence type="ECO:0000256" key="16">
    <source>
        <dbReference type="PIRSR" id="PIRSR000130-3"/>
    </source>
</evidence>
<evidence type="ECO:0000256" key="19">
    <source>
        <dbReference type="RuleBase" id="RU003927"/>
    </source>
</evidence>
<comment type="activity regulation">
    <text evidence="13">Mycophenolic acid (MPA) is a non-competitive inhibitor that prevents formation of the closed enzyme conformation by binding to the same site as the amobile flap. In contrast, mizoribine monophosphate (MZP) is a competitive inhibitor that induces the closed conformation. MPA is a potent inhibitor of mammalian IMPDHs but a poor inhibitor of the bacterial enzymes. MZP is a more potent inhibitor of bacterial IMPDH.</text>
</comment>
<comment type="caution">
    <text evidence="13">Lacks conserved residue(s) required for the propagation of feature annotation.</text>
</comment>
<feature type="binding site" evidence="16">
    <location>
        <begin position="251"/>
        <end position="253"/>
    </location>
    <ligand>
        <name>NAD(+)</name>
        <dbReference type="ChEBI" id="CHEBI:57540"/>
    </ligand>
</feature>
<dbReference type="RefSeq" id="WP_077702095.1">
    <property type="nucleotide sequence ID" value="NZ_CP018622.1"/>
</dbReference>
<dbReference type="PIRSF" id="PIRSF000130">
    <property type="entry name" value="IMPDH"/>
    <property type="match status" value="1"/>
</dbReference>
<gene>
    <name evidence="13 22" type="primary">guaB</name>
    <name evidence="22" type="ORF">A21D_01462</name>
    <name evidence="23" type="ORF">V2W34_04310</name>
</gene>
<reference evidence="22" key="1">
    <citation type="submission" date="2016-11" db="EMBL/GenBank/DDBJ databases">
        <title>Complete genome sequence of Virgibacillus dokdonensis 21D, a halophilic bacterium isolated from the deep hypersaline anoxic basin Discovery in the Mediterranean Sea.</title>
        <authorList>
            <person name="Zeaiter Z."/>
            <person name="Booth J.M."/>
            <person name="Prosdocimi E.M."/>
            <person name="Mapelli F."/>
            <person name="Fusi M."/>
            <person name="Daffonchio D."/>
            <person name="Borin S."/>
            <person name="Crotti E."/>
        </authorList>
    </citation>
    <scope>NUCLEOTIDE SEQUENCE</scope>
    <source>
        <strain evidence="22">21D</strain>
    </source>
</reference>